<keyword evidence="2 5" id="KW-0808">Transferase</keyword>
<dbReference type="InterPro" id="IPR029055">
    <property type="entry name" value="Ntn_hydrolases_N"/>
</dbReference>
<organism evidence="5 6">
    <name type="scientific">Dethiosulfatarculus sandiegensis</name>
    <dbReference type="NCBI Taxonomy" id="1429043"/>
    <lineage>
        <taxon>Bacteria</taxon>
        <taxon>Pseudomonadati</taxon>
        <taxon>Thermodesulfobacteriota</taxon>
        <taxon>Desulfarculia</taxon>
        <taxon>Desulfarculales</taxon>
        <taxon>Desulfarculaceae</taxon>
        <taxon>Dethiosulfatarculus</taxon>
    </lineage>
</organism>
<dbReference type="GO" id="GO:0016740">
    <property type="term" value="F:transferase activity"/>
    <property type="evidence" value="ECO:0007669"/>
    <property type="project" value="UniProtKB-KW"/>
</dbReference>
<dbReference type="Pfam" id="PF01019">
    <property type="entry name" value="G_glu_transpept"/>
    <property type="match status" value="1"/>
</dbReference>
<dbReference type="STRING" id="1429043.X474_14640"/>
<proteinExistence type="inferred from homology"/>
<dbReference type="EMBL" id="AZAC01000017">
    <property type="protein sequence ID" value="KIX13180.1"/>
    <property type="molecule type" value="Genomic_DNA"/>
</dbReference>
<evidence type="ECO:0000256" key="3">
    <source>
        <dbReference type="ARBA" id="ARBA00022801"/>
    </source>
</evidence>
<name>A0A0D2JUJ1_9BACT</name>
<dbReference type="Gene3D" id="1.10.246.130">
    <property type="match status" value="1"/>
</dbReference>
<keyword evidence="6" id="KW-1185">Reference proteome</keyword>
<dbReference type="InParanoid" id="A0A0D2JUJ1"/>
<dbReference type="PRINTS" id="PR01210">
    <property type="entry name" value="GGTRANSPTASE"/>
</dbReference>
<dbReference type="RefSeq" id="WP_044349534.1">
    <property type="nucleotide sequence ID" value="NZ_AZAC01000017.1"/>
</dbReference>
<gene>
    <name evidence="5" type="ORF">X474_14640</name>
</gene>
<dbReference type="AlphaFoldDB" id="A0A0D2JUJ1"/>
<dbReference type="PANTHER" id="PTHR43199:SF1">
    <property type="entry name" value="GLUTATHIONE HYDROLASE PROENZYME"/>
    <property type="match status" value="1"/>
</dbReference>
<dbReference type="OrthoDB" id="5297205at2"/>
<sequence>MDIVKVEQGFCPSKDGKATRSEGGMVATAFPLATQAGVEMLKKGGNAVDAACAAAFALGVCEPQASGLGGQTMALLYLNGRTFALDGSSRLPSLAHLDRLGTPERIRGYKAATVPSTPAVLGYMHLRYGSLSWDEILEPALRLAHDGYEISPLQSGLQERELEGFNQVPGKSGARAFLKDGIRPYEAGDLFKQPELAATLEVLLEQGPRGFYLGPVARRIDQDMRENQGLIRAEDLALIPWPVERRPIMRPYRDLQVATMPPPAAGRTLLLVLLMLDSLRQGFLAKEDPETCLFLVEVFRRAFLQRRQQPMDPNRYAQSPDRTMTSLAFARSLARSISTKVAPDLGAPEGRAGGGETTHISVMDKHGNTVALSQSIESIYGSKAAAEGLGFMYNNYMRTMETMDPAHPYYLRPNAAPWSSVAPAIAFYRGKPWLAVGSPGSDRIYSTIAQFFVHIVERDFSLEKAVAHPRLHCSMGGRVSLEAERFDPAIVNHLKEMGYKLDKRKPYSFYMGALNAVMKCRSRRGFLGAAEVRRDGSAMGPYEV</sequence>
<evidence type="ECO:0000313" key="5">
    <source>
        <dbReference type="EMBL" id="KIX13180.1"/>
    </source>
</evidence>
<accession>A0A0D2JUJ1</accession>
<comment type="caution">
    <text evidence="5">The sequence shown here is derived from an EMBL/GenBank/DDBJ whole genome shotgun (WGS) entry which is preliminary data.</text>
</comment>
<evidence type="ECO:0000313" key="6">
    <source>
        <dbReference type="Proteomes" id="UP000032233"/>
    </source>
</evidence>
<evidence type="ECO:0000256" key="2">
    <source>
        <dbReference type="ARBA" id="ARBA00022679"/>
    </source>
</evidence>
<dbReference type="PATRIC" id="fig|1429043.3.peg.3104"/>
<dbReference type="SUPFAM" id="SSF56235">
    <property type="entry name" value="N-terminal nucleophile aminohydrolases (Ntn hydrolases)"/>
    <property type="match status" value="1"/>
</dbReference>
<protein>
    <submittedName>
        <fullName evidence="5">Gamma-glutamyltransferase</fullName>
    </submittedName>
</protein>
<dbReference type="Proteomes" id="UP000032233">
    <property type="component" value="Unassembled WGS sequence"/>
</dbReference>
<comment type="similarity">
    <text evidence="1">Belongs to the gamma-glutamyltransferase family.</text>
</comment>
<dbReference type="GO" id="GO:0016787">
    <property type="term" value="F:hydrolase activity"/>
    <property type="evidence" value="ECO:0007669"/>
    <property type="project" value="UniProtKB-KW"/>
</dbReference>
<evidence type="ECO:0000256" key="4">
    <source>
        <dbReference type="ARBA" id="ARBA00023145"/>
    </source>
</evidence>
<reference evidence="5 6" key="1">
    <citation type="submission" date="2013-11" db="EMBL/GenBank/DDBJ databases">
        <title>Metagenomic analysis of a methanogenic consortium involved in long chain n-alkane degradation.</title>
        <authorList>
            <person name="Davidova I.A."/>
            <person name="Callaghan A.V."/>
            <person name="Wawrik B."/>
            <person name="Pruitt S."/>
            <person name="Marks C."/>
            <person name="Duncan K.E."/>
            <person name="Suflita J.M."/>
        </authorList>
    </citation>
    <scope>NUCLEOTIDE SEQUENCE [LARGE SCALE GENOMIC DNA]</scope>
    <source>
        <strain evidence="5 6">SPR</strain>
    </source>
</reference>
<dbReference type="Gene3D" id="3.60.20.40">
    <property type="match status" value="1"/>
</dbReference>
<dbReference type="InterPro" id="IPR043138">
    <property type="entry name" value="GGT_lsub"/>
</dbReference>
<keyword evidence="3" id="KW-0378">Hydrolase</keyword>
<evidence type="ECO:0000256" key="1">
    <source>
        <dbReference type="ARBA" id="ARBA00009381"/>
    </source>
</evidence>
<dbReference type="PANTHER" id="PTHR43199">
    <property type="entry name" value="GLUTATHIONE HYDROLASE"/>
    <property type="match status" value="1"/>
</dbReference>
<dbReference type="InterPro" id="IPR043137">
    <property type="entry name" value="GGT_ssub_C"/>
</dbReference>
<keyword evidence="4" id="KW-0865">Zymogen</keyword>
<dbReference type="InterPro" id="IPR051792">
    <property type="entry name" value="GGT_bact"/>
</dbReference>